<feature type="compositionally biased region" description="Pro residues" evidence="2">
    <location>
        <begin position="833"/>
        <end position="844"/>
    </location>
</feature>
<evidence type="ECO:0000256" key="3">
    <source>
        <dbReference type="SAM" id="SignalP"/>
    </source>
</evidence>
<dbReference type="Proteomes" id="UP000176365">
    <property type="component" value="Unassembled WGS sequence"/>
</dbReference>
<evidence type="ECO:0000313" key="5">
    <source>
        <dbReference type="Proteomes" id="UP000176365"/>
    </source>
</evidence>
<feature type="signal peptide" evidence="3">
    <location>
        <begin position="1"/>
        <end position="33"/>
    </location>
</feature>
<evidence type="ECO:0000256" key="2">
    <source>
        <dbReference type="SAM" id="MobiDB-lite"/>
    </source>
</evidence>
<feature type="coiled-coil region" evidence="1">
    <location>
        <begin position="653"/>
        <end position="683"/>
    </location>
</feature>
<comment type="caution">
    <text evidence="4">The sequence shown here is derived from an EMBL/GenBank/DDBJ whole genome shotgun (WGS) entry which is preliminary data.</text>
</comment>
<accession>A0A1G2N6M2</accession>
<evidence type="ECO:0000313" key="4">
    <source>
        <dbReference type="EMBL" id="OHA30881.1"/>
    </source>
</evidence>
<keyword evidence="1" id="KW-0175">Coiled coil</keyword>
<keyword evidence="3" id="KW-0732">Signal</keyword>
<organism evidence="4 5">
    <name type="scientific">Candidatus Taylorbacteria bacterium RIFCSPLOWO2_01_FULL_44_26</name>
    <dbReference type="NCBI Taxonomy" id="1802318"/>
    <lineage>
        <taxon>Bacteria</taxon>
        <taxon>Candidatus Tayloriibacteriota</taxon>
    </lineage>
</organism>
<feature type="chain" id="PRO_5009583748" evidence="3">
    <location>
        <begin position="34"/>
        <end position="855"/>
    </location>
</feature>
<dbReference type="AlphaFoldDB" id="A0A1G2N6M2"/>
<feature type="compositionally biased region" description="Polar residues" evidence="2">
    <location>
        <begin position="430"/>
        <end position="446"/>
    </location>
</feature>
<evidence type="ECO:0000256" key="1">
    <source>
        <dbReference type="SAM" id="Coils"/>
    </source>
</evidence>
<proteinExistence type="predicted"/>
<sequence>MIILGKIKAQKLISFFIIVSMLSPLLPAKHASAQIPVTDALNASLTGVLISLTGTGTASTVTNTAFNIKKFLSDILKEVLKTIAKRALAELSKSTVNWINSGFHGKPLFLESPDSFFKDITKFEIKRLVDTLGYNSSLYPYGRNWSLGIIGAYKRQIDYNAAYSLSLLNLNEAIDQANFETFLQNYRSNFNIGGWNGLTLHTQYPQNNAFGFQMRATEELARRINTDPNANNEIGKTKSLLQQGQGFLSPQVCRSNPDLVQNPYNPPTFKFDPTLAGPFPDRAAFDDEDKFQDAYNGYLLHRQATEDGARIAWENQNTCKGGWANTTPGYVAASQITRALGSKFSQNELGQALGTSLSAIFDALLNKLFDTGLNALASKVNPPPETPDNWDYLGNTLGSPDDNPNRDIFSGPDQEVVLGEFKKQVNGQTLLPNNGNETSVPGNTAKGTYKAPGEPIDPDNPRINGEYIPGDIALTQKELALMDNSNGDPGLTQILSWTWPKIRELDICLPGPNYGWETRLDEEMNRNSQKLQGKTNDSNGERAYEASLAYKNLKYAVNFFKDWIKTKMMTTLPSGIIFMDAVKEVEDLDQKWLELNNARRRKAEALARLKAIGDALGEFSEQPSPGSQQEKDLIIVKKQYDSLRISISNAFSIEDTNTELDVAKDKLDNLNQLINRCAAERRKKGWNILPEWDDPGGEKSILSSEAGKPYTAEMYVQAGIASGYRTRTFPTTGQEKEQFCTLPIVGGYTHDSFINRAQNPPAYPAIPMINARDVFNYSSGFLGLGTTRINIQISCDTVYQSNILDYKGDLPGGPEIKEPPPPPTERGYENTGTPPPGSEPPPPENCGGAGQIACL</sequence>
<name>A0A1G2N6M2_9BACT</name>
<reference evidence="4 5" key="1">
    <citation type="journal article" date="2016" name="Nat. Commun.">
        <title>Thousands of microbial genomes shed light on interconnected biogeochemical processes in an aquifer system.</title>
        <authorList>
            <person name="Anantharaman K."/>
            <person name="Brown C.T."/>
            <person name="Hug L.A."/>
            <person name="Sharon I."/>
            <person name="Castelle C.J."/>
            <person name="Probst A.J."/>
            <person name="Thomas B.C."/>
            <person name="Singh A."/>
            <person name="Wilkins M.J."/>
            <person name="Karaoz U."/>
            <person name="Brodie E.L."/>
            <person name="Williams K.H."/>
            <person name="Hubbard S.S."/>
            <person name="Banfield J.F."/>
        </authorList>
    </citation>
    <scope>NUCLEOTIDE SEQUENCE [LARGE SCALE GENOMIC DNA]</scope>
</reference>
<dbReference type="EMBL" id="MHRW01000010">
    <property type="protein sequence ID" value="OHA30881.1"/>
    <property type="molecule type" value="Genomic_DNA"/>
</dbReference>
<gene>
    <name evidence="4" type="ORF">A3B11_02410</name>
</gene>
<protein>
    <submittedName>
        <fullName evidence="4">Uncharacterized protein</fullName>
    </submittedName>
</protein>
<feature type="region of interest" description="Disordered" evidence="2">
    <location>
        <begin position="430"/>
        <end position="463"/>
    </location>
</feature>
<feature type="region of interest" description="Disordered" evidence="2">
    <location>
        <begin position="808"/>
        <end position="855"/>
    </location>
</feature>